<feature type="domain" description="O-methyltransferase C-terminal" evidence="6">
    <location>
        <begin position="131"/>
        <end position="333"/>
    </location>
</feature>
<dbReference type="PANTHER" id="PTHR11746">
    <property type="entry name" value="O-METHYLTRANSFERASE"/>
    <property type="match status" value="1"/>
</dbReference>
<keyword evidence="3" id="KW-0949">S-adenosyl-L-methionine</keyword>
<evidence type="ECO:0000259" key="6">
    <source>
        <dbReference type="Pfam" id="PF00891"/>
    </source>
</evidence>
<dbReference type="Pfam" id="PF00891">
    <property type="entry name" value="Methyltransf_2"/>
    <property type="match status" value="1"/>
</dbReference>
<dbReference type="GO" id="GO:0046983">
    <property type="term" value="F:protein dimerization activity"/>
    <property type="evidence" value="ECO:0007669"/>
    <property type="project" value="InterPro"/>
</dbReference>
<evidence type="ECO:0000256" key="5">
    <source>
        <dbReference type="SAM" id="Phobius"/>
    </source>
</evidence>
<keyword evidence="5" id="KW-0812">Transmembrane</keyword>
<evidence type="ECO:0000259" key="7">
    <source>
        <dbReference type="Pfam" id="PF08100"/>
    </source>
</evidence>
<evidence type="ECO:0000313" key="9">
    <source>
        <dbReference type="Proteomes" id="UP001417504"/>
    </source>
</evidence>
<dbReference type="InterPro" id="IPR036388">
    <property type="entry name" value="WH-like_DNA-bd_sf"/>
</dbReference>
<dbReference type="SUPFAM" id="SSF53335">
    <property type="entry name" value="S-adenosyl-L-methionine-dependent methyltransferases"/>
    <property type="match status" value="1"/>
</dbReference>
<dbReference type="GO" id="GO:0032259">
    <property type="term" value="P:methylation"/>
    <property type="evidence" value="ECO:0007669"/>
    <property type="project" value="UniProtKB-KW"/>
</dbReference>
<dbReference type="InterPro" id="IPR036390">
    <property type="entry name" value="WH_DNA-bd_sf"/>
</dbReference>
<keyword evidence="1" id="KW-0489">Methyltransferase</keyword>
<dbReference type="EMBL" id="JBBNAE010000003">
    <property type="protein sequence ID" value="KAK9138125.1"/>
    <property type="molecule type" value="Genomic_DNA"/>
</dbReference>
<dbReference type="Pfam" id="PF08100">
    <property type="entry name" value="Dimerisation"/>
    <property type="match status" value="1"/>
</dbReference>
<sequence>MEEKKACEEEDLFFAFNLIGASAITMALRTAAELNLFEIMSKAGPTAQLSASEIASHIPTKNPEASNILDRVLSFLASHSVLTCSVLTLDDNHVERRYGLAPVCKYFVKDENGGSLTPLLNLDKVVKDVRYHLKDAILEEVVPFQKVHGMPLFEYLGKQPKIHEPFPAHGLNLTDMTMTKVLDNYKGFDNLKVVVDLGGGIGTVLKMLISQYPNIRGINIDLPHVIARAPPISGVEHVVGDVFGSIPKADAILMKNVLHIWNDEQCIAILKNCYDALPDNGKVIVIDMVLPAFPEPTIASKSFYGMDITMILHGGKERTKTEFKTLARKAGFAGIKVMCHACTNSVVEFCKNL</sequence>
<proteinExistence type="predicted"/>
<dbReference type="FunFam" id="1.10.10.10:FF:000357">
    <property type="entry name" value="Caffeic acid 3-O-methyltransferase"/>
    <property type="match status" value="1"/>
</dbReference>
<dbReference type="InterPro" id="IPR016461">
    <property type="entry name" value="COMT-like"/>
</dbReference>
<comment type="caution">
    <text evidence="8">The sequence shown here is derived from an EMBL/GenBank/DDBJ whole genome shotgun (WGS) entry which is preliminary data.</text>
</comment>
<keyword evidence="5" id="KW-0472">Membrane</keyword>
<keyword evidence="2" id="KW-0808">Transferase</keyword>
<dbReference type="InterPro" id="IPR012967">
    <property type="entry name" value="COMT_dimerisation"/>
</dbReference>
<protein>
    <submittedName>
        <fullName evidence="8">Uncharacterized protein</fullName>
    </submittedName>
</protein>
<feature type="active site" description="Proton acceptor" evidence="4">
    <location>
        <position position="259"/>
    </location>
</feature>
<evidence type="ECO:0000256" key="3">
    <source>
        <dbReference type="ARBA" id="ARBA00022691"/>
    </source>
</evidence>
<dbReference type="Gene3D" id="3.40.50.150">
    <property type="entry name" value="Vaccinia Virus protein VP39"/>
    <property type="match status" value="1"/>
</dbReference>
<dbReference type="CDD" id="cd02440">
    <property type="entry name" value="AdoMet_MTases"/>
    <property type="match status" value="1"/>
</dbReference>
<feature type="transmembrane region" description="Helical" evidence="5">
    <location>
        <begin position="12"/>
        <end position="32"/>
    </location>
</feature>
<dbReference type="Gene3D" id="1.10.10.10">
    <property type="entry name" value="Winged helix-like DNA-binding domain superfamily/Winged helix DNA-binding domain"/>
    <property type="match status" value="1"/>
</dbReference>
<evidence type="ECO:0000313" key="8">
    <source>
        <dbReference type="EMBL" id="KAK9138125.1"/>
    </source>
</evidence>
<dbReference type="Proteomes" id="UP001417504">
    <property type="component" value="Unassembled WGS sequence"/>
</dbReference>
<dbReference type="GO" id="GO:0008171">
    <property type="term" value="F:O-methyltransferase activity"/>
    <property type="evidence" value="ECO:0007669"/>
    <property type="project" value="InterPro"/>
</dbReference>
<evidence type="ECO:0000256" key="4">
    <source>
        <dbReference type="PIRSR" id="PIRSR005739-1"/>
    </source>
</evidence>
<dbReference type="SUPFAM" id="SSF46785">
    <property type="entry name" value="Winged helix' DNA-binding domain"/>
    <property type="match status" value="1"/>
</dbReference>
<evidence type="ECO:0000256" key="1">
    <source>
        <dbReference type="ARBA" id="ARBA00022603"/>
    </source>
</evidence>
<evidence type="ECO:0000256" key="2">
    <source>
        <dbReference type="ARBA" id="ARBA00022679"/>
    </source>
</evidence>
<dbReference type="InterPro" id="IPR029063">
    <property type="entry name" value="SAM-dependent_MTases_sf"/>
</dbReference>
<dbReference type="PROSITE" id="PS51683">
    <property type="entry name" value="SAM_OMT_II"/>
    <property type="match status" value="1"/>
</dbReference>
<keyword evidence="9" id="KW-1185">Reference proteome</keyword>
<dbReference type="AlphaFoldDB" id="A0AAP0JQX3"/>
<gene>
    <name evidence="8" type="ORF">Sjap_008719</name>
</gene>
<dbReference type="InterPro" id="IPR001077">
    <property type="entry name" value="COMT_C"/>
</dbReference>
<name>A0AAP0JQX3_9MAGN</name>
<reference evidence="8 9" key="1">
    <citation type="submission" date="2024-01" db="EMBL/GenBank/DDBJ databases">
        <title>Genome assemblies of Stephania.</title>
        <authorList>
            <person name="Yang L."/>
        </authorList>
    </citation>
    <scope>NUCLEOTIDE SEQUENCE [LARGE SCALE GENOMIC DNA]</scope>
    <source>
        <strain evidence="8">QJT</strain>
        <tissue evidence="8">Leaf</tissue>
    </source>
</reference>
<dbReference type="PIRSF" id="PIRSF005739">
    <property type="entry name" value="O-mtase"/>
    <property type="match status" value="1"/>
</dbReference>
<accession>A0AAP0JQX3</accession>
<organism evidence="8 9">
    <name type="scientific">Stephania japonica</name>
    <dbReference type="NCBI Taxonomy" id="461633"/>
    <lineage>
        <taxon>Eukaryota</taxon>
        <taxon>Viridiplantae</taxon>
        <taxon>Streptophyta</taxon>
        <taxon>Embryophyta</taxon>
        <taxon>Tracheophyta</taxon>
        <taxon>Spermatophyta</taxon>
        <taxon>Magnoliopsida</taxon>
        <taxon>Ranunculales</taxon>
        <taxon>Menispermaceae</taxon>
        <taxon>Menispermoideae</taxon>
        <taxon>Cissampelideae</taxon>
        <taxon>Stephania</taxon>
    </lineage>
</organism>
<feature type="domain" description="O-methyltransferase dimerisation" evidence="7">
    <location>
        <begin position="17"/>
        <end position="110"/>
    </location>
</feature>
<keyword evidence="5" id="KW-1133">Transmembrane helix</keyword>